<dbReference type="SFLD" id="SFLDS00003">
    <property type="entry name" value="Haloacid_Dehalogenase"/>
    <property type="match status" value="1"/>
</dbReference>
<accession>A0A562ID95</accession>
<dbReference type="PANTHER" id="PTHR43316:SF3">
    <property type="entry name" value="HALOACID DEHALOGENASE, TYPE II (AFU_ORTHOLOGUE AFUA_2G07750)-RELATED"/>
    <property type="match status" value="1"/>
</dbReference>
<comment type="caution">
    <text evidence="2">The sequence shown here is derived from an EMBL/GenBank/DDBJ whole genome shotgun (WGS) entry which is preliminary data.</text>
</comment>
<dbReference type="Gene3D" id="3.40.50.1000">
    <property type="entry name" value="HAD superfamily/HAD-like"/>
    <property type="match status" value="1"/>
</dbReference>
<dbReference type="OrthoDB" id="9797415at2"/>
<dbReference type="InterPro" id="IPR051540">
    <property type="entry name" value="S-2-haloacid_dehalogenase"/>
</dbReference>
<name>A0A562ID95_MICOL</name>
<gene>
    <name evidence="2" type="ORF">JD77_03827</name>
</gene>
<dbReference type="InterPro" id="IPR036412">
    <property type="entry name" value="HAD-like_sf"/>
</dbReference>
<dbReference type="InterPro" id="IPR006439">
    <property type="entry name" value="HAD-SF_hydro_IA"/>
</dbReference>
<keyword evidence="1 2" id="KW-0378">Hydrolase</keyword>
<protein>
    <submittedName>
        <fullName evidence="2">Putative hydrolase of the HAD superfamily</fullName>
    </submittedName>
</protein>
<proteinExistence type="predicted"/>
<dbReference type="PRINTS" id="PR00413">
    <property type="entry name" value="HADHALOGNASE"/>
</dbReference>
<dbReference type="EMBL" id="VLKE01000001">
    <property type="protein sequence ID" value="TWH68826.1"/>
    <property type="molecule type" value="Genomic_DNA"/>
</dbReference>
<dbReference type="Proteomes" id="UP000319825">
    <property type="component" value="Unassembled WGS sequence"/>
</dbReference>
<evidence type="ECO:0000313" key="3">
    <source>
        <dbReference type="Proteomes" id="UP000319825"/>
    </source>
</evidence>
<dbReference type="RefSeq" id="WP_145775541.1">
    <property type="nucleotide sequence ID" value="NZ_BAAATQ010000261.1"/>
</dbReference>
<dbReference type="NCBIfam" id="TIGR01509">
    <property type="entry name" value="HAD-SF-IA-v3"/>
    <property type="match status" value="1"/>
</dbReference>
<dbReference type="SFLD" id="SFLDG01129">
    <property type="entry name" value="C1.5:_HAD__Beta-PGM__Phosphata"/>
    <property type="match status" value="1"/>
</dbReference>
<dbReference type="SUPFAM" id="SSF56784">
    <property type="entry name" value="HAD-like"/>
    <property type="match status" value="1"/>
</dbReference>
<sequence>MSRERATALLLDLDGVLRRWDPAVAAGVEREYGLTEGVLGEIAMSWGLLQPVLTGQVSHAQWMSSVADALTPSVGADRARAAVREWQQYRGEVDPDVLAFVREVRTAGVTVGLGTNATDLLDADLAALGLVGEFDVVVNSSAVGVHKPAPAYFRAACEALGTPPKQVLFVDDEDRAVSGARAAGLSAYRWSGPEGLRYLRAALEPTQG</sequence>
<dbReference type="InterPro" id="IPR023214">
    <property type="entry name" value="HAD_sf"/>
</dbReference>
<dbReference type="AlphaFoldDB" id="A0A562ID95"/>
<reference evidence="2 3" key="1">
    <citation type="submission" date="2019-07" db="EMBL/GenBank/DDBJ databases">
        <title>R&amp;d 2014.</title>
        <authorList>
            <person name="Klenk H.-P."/>
        </authorList>
    </citation>
    <scope>NUCLEOTIDE SEQUENCE [LARGE SCALE GENOMIC DNA]</scope>
    <source>
        <strain evidence="2 3">DSM 43868</strain>
    </source>
</reference>
<evidence type="ECO:0000313" key="2">
    <source>
        <dbReference type="EMBL" id="TWH68826.1"/>
    </source>
</evidence>
<dbReference type="GO" id="GO:0016787">
    <property type="term" value="F:hydrolase activity"/>
    <property type="evidence" value="ECO:0007669"/>
    <property type="project" value="UniProtKB-KW"/>
</dbReference>
<evidence type="ECO:0000256" key="1">
    <source>
        <dbReference type="ARBA" id="ARBA00022801"/>
    </source>
</evidence>
<organism evidence="2 3">
    <name type="scientific">Micromonospora olivasterospora</name>
    <dbReference type="NCBI Taxonomy" id="1880"/>
    <lineage>
        <taxon>Bacteria</taxon>
        <taxon>Bacillati</taxon>
        <taxon>Actinomycetota</taxon>
        <taxon>Actinomycetes</taxon>
        <taxon>Micromonosporales</taxon>
        <taxon>Micromonosporaceae</taxon>
        <taxon>Micromonospora</taxon>
    </lineage>
</organism>
<keyword evidence="3" id="KW-1185">Reference proteome</keyword>
<dbReference type="PANTHER" id="PTHR43316">
    <property type="entry name" value="HYDROLASE, HALOACID DELAHOGENASE-RELATED"/>
    <property type="match status" value="1"/>
</dbReference>
<dbReference type="Pfam" id="PF00702">
    <property type="entry name" value="Hydrolase"/>
    <property type="match status" value="1"/>
</dbReference>